<proteinExistence type="predicted"/>
<feature type="non-terminal residue" evidence="3">
    <location>
        <position position="183"/>
    </location>
</feature>
<organism evidence="3 4">
    <name type="scientific">Symbiodinium necroappetens</name>
    <dbReference type="NCBI Taxonomy" id="1628268"/>
    <lineage>
        <taxon>Eukaryota</taxon>
        <taxon>Sar</taxon>
        <taxon>Alveolata</taxon>
        <taxon>Dinophyceae</taxon>
        <taxon>Suessiales</taxon>
        <taxon>Symbiodiniaceae</taxon>
        <taxon>Symbiodinium</taxon>
    </lineage>
</organism>
<reference evidence="3" key="1">
    <citation type="submission" date="2021-02" db="EMBL/GenBank/DDBJ databases">
        <authorList>
            <person name="Dougan E. K."/>
            <person name="Rhodes N."/>
            <person name="Thang M."/>
            <person name="Chan C."/>
        </authorList>
    </citation>
    <scope>NUCLEOTIDE SEQUENCE</scope>
</reference>
<evidence type="ECO:0000256" key="2">
    <source>
        <dbReference type="ARBA" id="ARBA00023295"/>
    </source>
</evidence>
<dbReference type="InterPro" id="IPR017853">
    <property type="entry name" value="GH"/>
</dbReference>
<sequence length="183" mass="20119">AVLMQIRSSAEMNATGVSGTPYGTNLGGWLCLEDWFFSGFAGRFVSTSDNIGQGACLPPLLQGGEKPWPSEGVLTHRLAKTYGKKFAAQVFMAHRNDFINPSDLQAMKDIGIKTVRIPVMWTLFADALAVIDKEAYGSHDPDKDTVIVPDPYYTENISYATIPRNLLESLFIQGNELGLKFLL</sequence>
<dbReference type="GO" id="GO:0009986">
    <property type="term" value="C:cell surface"/>
    <property type="evidence" value="ECO:0007669"/>
    <property type="project" value="TreeGrafter"/>
</dbReference>
<evidence type="ECO:0000256" key="1">
    <source>
        <dbReference type="ARBA" id="ARBA00022801"/>
    </source>
</evidence>
<evidence type="ECO:0000313" key="3">
    <source>
        <dbReference type="EMBL" id="CAE7418303.1"/>
    </source>
</evidence>
<dbReference type="GO" id="GO:0008422">
    <property type="term" value="F:beta-glucosidase activity"/>
    <property type="evidence" value="ECO:0007669"/>
    <property type="project" value="TreeGrafter"/>
</dbReference>
<dbReference type="InterPro" id="IPR050386">
    <property type="entry name" value="Glycosyl_hydrolase_5"/>
</dbReference>
<dbReference type="SUPFAM" id="SSF51445">
    <property type="entry name" value="(Trans)glycosidases"/>
    <property type="match status" value="1"/>
</dbReference>
<feature type="non-terminal residue" evidence="3">
    <location>
        <position position="1"/>
    </location>
</feature>
<dbReference type="PANTHER" id="PTHR31297">
    <property type="entry name" value="GLUCAN ENDO-1,6-BETA-GLUCOSIDASE B"/>
    <property type="match status" value="1"/>
</dbReference>
<gene>
    <name evidence="3" type="primary">truA</name>
    <name evidence="3" type="ORF">SNEC2469_LOCUS11487</name>
</gene>
<comment type="caution">
    <text evidence="3">The sequence shown here is derived from an EMBL/GenBank/DDBJ whole genome shotgun (WGS) entry which is preliminary data.</text>
</comment>
<name>A0A812R4M0_9DINO</name>
<dbReference type="GO" id="GO:0009251">
    <property type="term" value="P:glucan catabolic process"/>
    <property type="evidence" value="ECO:0007669"/>
    <property type="project" value="TreeGrafter"/>
</dbReference>
<dbReference type="Proteomes" id="UP000601435">
    <property type="component" value="Unassembled WGS sequence"/>
</dbReference>
<dbReference type="OrthoDB" id="422956at2759"/>
<dbReference type="GO" id="GO:0005576">
    <property type="term" value="C:extracellular region"/>
    <property type="evidence" value="ECO:0007669"/>
    <property type="project" value="TreeGrafter"/>
</dbReference>
<dbReference type="AlphaFoldDB" id="A0A812R4M0"/>
<keyword evidence="2" id="KW-0326">Glycosidase</keyword>
<accession>A0A812R4M0</accession>
<keyword evidence="1" id="KW-0378">Hydrolase</keyword>
<keyword evidence="4" id="KW-1185">Reference proteome</keyword>
<dbReference type="PANTHER" id="PTHR31297:SF38">
    <property type="entry name" value="X8 DOMAIN-CONTAINING PROTEIN"/>
    <property type="match status" value="1"/>
</dbReference>
<evidence type="ECO:0000313" key="4">
    <source>
        <dbReference type="Proteomes" id="UP000601435"/>
    </source>
</evidence>
<protein>
    <submittedName>
        <fullName evidence="3">TruA protein</fullName>
    </submittedName>
</protein>
<dbReference type="Gene3D" id="3.20.20.80">
    <property type="entry name" value="Glycosidases"/>
    <property type="match status" value="1"/>
</dbReference>
<dbReference type="EMBL" id="CAJNJA010018240">
    <property type="protein sequence ID" value="CAE7418303.1"/>
    <property type="molecule type" value="Genomic_DNA"/>
</dbReference>